<dbReference type="GO" id="GO:0019237">
    <property type="term" value="F:centromeric DNA binding"/>
    <property type="evidence" value="ECO:0007669"/>
    <property type="project" value="InterPro"/>
</dbReference>
<feature type="compositionally biased region" description="Acidic residues" evidence="7">
    <location>
        <begin position="599"/>
        <end position="623"/>
    </location>
</feature>
<evidence type="ECO:0000313" key="10">
    <source>
        <dbReference type="Proteomes" id="UP001217754"/>
    </source>
</evidence>
<feature type="region of interest" description="Disordered" evidence="7">
    <location>
        <begin position="51"/>
        <end position="74"/>
    </location>
</feature>
<dbReference type="AlphaFoldDB" id="A0AAF0J8X3"/>
<gene>
    <name evidence="9" type="primary">MIF2</name>
    <name evidence="9" type="ORF">MJAP1_000278</name>
</gene>
<dbReference type="InterPro" id="IPR025974">
    <property type="entry name" value="Mif2/CENP-C_cupin"/>
</dbReference>
<evidence type="ECO:0000259" key="8">
    <source>
        <dbReference type="Pfam" id="PF11699"/>
    </source>
</evidence>
<feature type="compositionally biased region" description="Basic and acidic residues" evidence="7">
    <location>
        <begin position="579"/>
        <end position="598"/>
    </location>
</feature>
<feature type="region of interest" description="Disordered" evidence="7">
    <location>
        <begin position="553"/>
        <end position="632"/>
    </location>
</feature>
<dbReference type="SUPFAM" id="SSF51182">
    <property type="entry name" value="RmlC-like cupins"/>
    <property type="match status" value="1"/>
</dbReference>
<feature type="region of interest" description="Disordered" evidence="7">
    <location>
        <begin position="126"/>
        <end position="284"/>
    </location>
</feature>
<evidence type="ECO:0000256" key="6">
    <source>
        <dbReference type="ARBA" id="ARBA00075033"/>
    </source>
</evidence>
<evidence type="ECO:0000256" key="1">
    <source>
        <dbReference type="ARBA" id="ARBA00004123"/>
    </source>
</evidence>
<dbReference type="EMBL" id="CP119958">
    <property type="protein sequence ID" value="WFD37334.1"/>
    <property type="molecule type" value="Genomic_DNA"/>
</dbReference>
<evidence type="ECO:0000256" key="2">
    <source>
        <dbReference type="ARBA" id="ARBA00010291"/>
    </source>
</evidence>
<evidence type="ECO:0000256" key="7">
    <source>
        <dbReference type="SAM" id="MobiDB-lite"/>
    </source>
</evidence>
<dbReference type="GO" id="GO:0000776">
    <property type="term" value="C:kinetochore"/>
    <property type="evidence" value="ECO:0007669"/>
    <property type="project" value="InterPro"/>
</dbReference>
<dbReference type="InterPro" id="IPR028386">
    <property type="entry name" value="CENP-C/Mif2/cnp3"/>
</dbReference>
<feature type="compositionally biased region" description="Basic and acidic residues" evidence="7">
    <location>
        <begin position="169"/>
        <end position="183"/>
    </location>
</feature>
<dbReference type="Pfam" id="PF11699">
    <property type="entry name" value="CENP-C_C"/>
    <property type="match status" value="1"/>
</dbReference>
<accession>A0AAF0J8X3</accession>
<dbReference type="PANTHER" id="PTHR16684:SF11">
    <property type="entry name" value="CENTROMERE PROTEIN C"/>
    <property type="match status" value="1"/>
</dbReference>
<sequence>MSVAPTRRFHEEGVGARTGLRIGDVPRDADGNYNVDAFLEAAKRGLMIESDEDESLASTSASRDPTPEPAPTDWDQRVSHISELAVSSLGNVDETSRVSALRRDDSMWESSVEVSADRTFNLTELAGDVQPSPPSMRRIERRERERRSTMLPMPSMDDVSWLRHSTRSPLDDSLRDTTLRESTRSNIFAEDSGRGPGRSFLGHDSVDASLAPASSPLGRPPSLDGRAPSVDRSRSATPLAPLMEADMGYPDTYSDAGESEGGYSELMPEPPKKRGRGRPRKSEALHAAVAAGYPLPRGKPGRPPGRQMPPQKIVEQIHDPPSWQIENPEGLRRGKRHRIAPLDWWRGERALYGRAEANNESVPKVPFGLVAPVLKEVIRVPRAPGEGTFSGMRRFKPKPTMYIPQQGSQRMYSATPEIPVDRDTDPYGVVYDAEMEQDVDMRITCTAESLRPQPAFNRQFLYEKVFTIGDYMAAGKLVIEQGGEKQPKSSKDNNYIFIVSEGAVEATVHRTKFVIAEGGMFCVPKENTYVIKNISDQDAHLYFAQARFVPPTLEPVTDGQPGLSQGSALRAMQAMQETEASREIEAPRETRPEPREPSPEAEAEEPSDEEADEGSASDDEYDFANDSRLSRR</sequence>
<dbReference type="PANTHER" id="PTHR16684">
    <property type="entry name" value="CENTROMERE PROTEIN C"/>
    <property type="match status" value="1"/>
</dbReference>
<feature type="compositionally biased region" description="Basic and acidic residues" evidence="7">
    <location>
        <begin position="137"/>
        <end position="148"/>
    </location>
</feature>
<name>A0AAF0J8X3_9BASI</name>
<dbReference type="GeneID" id="85223927"/>
<evidence type="ECO:0000256" key="5">
    <source>
        <dbReference type="ARBA" id="ARBA00057947"/>
    </source>
</evidence>
<reference evidence="9" key="1">
    <citation type="submission" date="2023-03" db="EMBL/GenBank/DDBJ databases">
        <title>Mating type loci evolution in Malassezia.</title>
        <authorList>
            <person name="Coelho M.A."/>
        </authorList>
    </citation>
    <scope>NUCLEOTIDE SEQUENCE</scope>
    <source>
        <strain evidence="9">CBS 9431</strain>
    </source>
</reference>
<dbReference type="GO" id="GO:0051315">
    <property type="term" value="P:attachment of mitotic spindle microtubules to kinetochore"/>
    <property type="evidence" value="ECO:0007669"/>
    <property type="project" value="TreeGrafter"/>
</dbReference>
<dbReference type="InterPro" id="IPR011051">
    <property type="entry name" value="RmlC_Cupin_sf"/>
</dbReference>
<proteinExistence type="inferred from homology"/>
<dbReference type="GO" id="GO:0051455">
    <property type="term" value="P:spindle attachment to meiosis I kinetochore"/>
    <property type="evidence" value="ECO:0007669"/>
    <property type="project" value="TreeGrafter"/>
</dbReference>
<protein>
    <recommendedName>
        <fullName evidence="6">CENP-C homolog</fullName>
    </recommendedName>
</protein>
<dbReference type="FunFam" id="2.60.120.10:FF:000033">
    <property type="entry name" value="Centromere protein C 1"/>
    <property type="match status" value="1"/>
</dbReference>
<keyword evidence="4" id="KW-0539">Nucleus</keyword>
<dbReference type="RefSeq" id="XP_060120231.1">
    <property type="nucleotide sequence ID" value="XM_060264248.1"/>
</dbReference>
<feature type="domain" description="Mif2/CENP-C cupin" evidence="8">
    <location>
        <begin position="460"/>
        <end position="545"/>
    </location>
</feature>
<organism evidence="9 10">
    <name type="scientific">Malassezia japonica</name>
    <dbReference type="NCBI Taxonomy" id="223818"/>
    <lineage>
        <taxon>Eukaryota</taxon>
        <taxon>Fungi</taxon>
        <taxon>Dikarya</taxon>
        <taxon>Basidiomycota</taxon>
        <taxon>Ustilaginomycotina</taxon>
        <taxon>Malasseziomycetes</taxon>
        <taxon>Malasseziales</taxon>
        <taxon>Malasseziaceae</taxon>
        <taxon>Malassezia</taxon>
    </lineage>
</organism>
<dbReference type="CDD" id="cd06993">
    <property type="entry name" value="cupin_CENP-C_C"/>
    <property type="match status" value="1"/>
</dbReference>
<dbReference type="InterPro" id="IPR014710">
    <property type="entry name" value="RmlC-like_jellyroll"/>
</dbReference>
<comment type="function">
    <text evidence="5">Component of the kinetochore, a multiprotein complex that assembles on centromeric DNA and attaches chromosomes to spindle microtubules, mediating chromosome segregation and sister chromatid segregation during meiosis and mitosis. Component of the inner kinetochore constitutive centromere-associated network (CCAN), which serves as a structural platform for outer kinetochore assembly.</text>
</comment>
<evidence type="ECO:0000256" key="3">
    <source>
        <dbReference type="ARBA" id="ARBA00023125"/>
    </source>
</evidence>
<dbReference type="GO" id="GO:0051382">
    <property type="term" value="P:kinetochore assembly"/>
    <property type="evidence" value="ECO:0007669"/>
    <property type="project" value="InterPro"/>
</dbReference>
<keyword evidence="3" id="KW-0238">DNA-binding</keyword>
<comment type="similarity">
    <text evidence="2">Belongs to the CENP-C/MIF2 family.</text>
</comment>
<dbReference type="Proteomes" id="UP001217754">
    <property type="component" value="Chromosome 1"/>
</dbReference>
<comment type="subcellular location">
    <subcellularLocation>
        <location evidence="1">Nucleus</location>
    </subcellularLocation>
</comment>
<dbReference type="GO" id="GO:0005634">
    <property type="term" value="C:nucleus"/>
    <property type="evidence" value="ECO:0007669"/>
    <property type="project" value="UniProtKB-SubCell"/>
</dbReference>
<evidence type="ECO:0000313" key="9">
    <source>
        <dbReference type="EMBL" id="WFD37334.1"/>
    </source>
</evidence>
<keyword evidence="10" id="KW-1185">Reference proteome</keyword>
<evidence type="ECO:0000256" key="4">
    <source>
        <dbReference type="ARBA" id="ARBA00023242"/>
    </source>
</evidence>
<dbReference type="Gene3D" id="2.60.120.10">
    <property type="entry name" value="Jelly Rolls"/>
    <property type="match status" value="1"/>
</dbReference>